<evidence type="ECO:0000313" key="2">
    <source>
        <dbReference type="Proteomes" id="UP000193144"/>
    </source>
</evidence>
<organism evidence="1 2">
    <name type="scientific">Clohesyomyces aquaticus</name>
    <dbReference type="NCBI Taxonomy" id="1231657"/>
    <lineage>
        <taxon>Eukaryota</taxon>
        <taxon>Fungi</taxon>
        <taxon>Dikarya</taxon>
        <taxon>Ascomycota</taxon>
        <taxon>Pezizomycotina</taxon>
        <taxon>Dothideomycetes</taxon>
        <taxon>Pleosporomycetidae</taxon>
        <taxon>Pleosporales</taxon>
        <taxon>Lindgomycetaceae</taxon>
        <taxon>Clohesyomyces</taxon>
    </lineage>
</organism>
<dbReference type="AlphaFoldDB" id="A0A1Y1YWC6"/>
<accession>A0A1Y1YWC6</accession>
<keyword evidence="2" id="KW-1185">Reference proteome</keyword>
<dbReference type="Proteomes" id="UP000193144">
    <property type="component" value="Unassembled WGS sequence"/>
</dbReference>
<sequence>MPSMDETSLELEQKTRDAADRLEAFLGHINQTLNFGFPRLARETDLIKTCYNVFSALNHRLTSLENCMLESARTTIGLPSPSTSFMRLQKASTDIKRIQIKLLHYLTLHHHSVLRQLSYRMRTHLPQELRDMIYMYICQPYRSDTVISPLWEQIRRPCLRADFQIPYLPPRRRPFLDSIPPCVNGDIMGAEIAQGILFECRKQRGLQVKAVGGHGGDFYSLLGWNVRAWLEDDAFRAGGVTRAEFWRDEPLLIQFGGLVSHMEATADNPGVADLDIDVEGKLRYAAEKLAGMEHRDKGRSTVFCFMVDTKKMEALRKVYRILSPALRTMHNAGWDTNVRFNNVAIRQEDSWFFKSRAWKWKLEDWIGDKKEGTDWRSPFPVSSTSLLIGIWACCECVDLADMWGIQLPEDEQREKDEREWPWCELVMQDLYGLHLGEDGEKS</sequence>
<reference evidence="1 2" key="1">
    <citation type="submission" date="2016-07" db="EMBL/GenBank/DDBJ databases">
        <title>Pervasive Adenine N6-methylation of Active Genes in Fungi.</title>
        <authorList>
            <consortium name="DOE Joint Genome Institute"/>
            <person name="Mondo S.J."/>
            <person name="Dannebaum R.O."/>
            <person name="Kuo R.C."/>
            <person name="Labutti K."/>
            <person name="Haridas S."/>
            <person name="Kuo A."/>
            <person name="Salamov A."/>
            <person name="Ahrendt S.R."/>
            <person name="Lipzen A."/>
            <person name="Sullivan W."/>
            <person name="Andreopoulos W.B."/>
            <person name="Clum A."/>
            <person name="Lindquist E."/>
            <person name="Daum C."/>
            <person name="Ramamoorthy G.K."/>
            <person name="Gryganskyi A."/>
            <person name="Culley D."/>
            <person name="Magnuson J.K."/>
            <person name="James T.Y."/>
            <person name="O'Malley M.A."/>
            <person name="Stajich J.E."/>
            <person name="Spatafora J.W."/>
            <person name="Visel A."/>
            <person name="Grigoriev I.V."/>
        </authorList>
    </citation>
    <scope>NUCLEOTIDE SEQUENCE [LARGE SCALE GENOMIC DNA]</scope>
    <source>
        <strain evidence="1 2">CBS 115471</strain>
    </source>
</reference>
<comment type="caution">
    <text evidence="1">The sequence shown here is derived from an EMBL/GenBank/DDBJ whole genome shotgun (WGS) entry which is preliminary data.</text>
</comment>
<name>A0A1Y1YWC6_9PLEO</name>
<dbReference type="EMBL" id="MCFA01000158">
    <property type="protein sequence ID" value="ORY02368.1"/>
    <property type="molecule type" value="Genomic_DNA"/>
</dbReference>
<evidence type="ECO:0000313" key="1">
    <source>
        <dbReference type="EMBL" id="ORY02368.1"/>
    </source>
</evidence>
<gene>
    <name evidence="1" type="ORF">BCR34DRAFT_82740</name>
</gene>
<protein>
    <submittedName>
        <fullName evidence="1">Uncharacterized protein</fullName>
    </submittedName>
</protein>
<proteinExistence type="predicted"/>